<dbReference type="PANTHER" id="PTHR46201:SF1">
    <property type="entry name" value="PHD FINGER PROTEIN MALE STERILITY 1"/>
    <property type="match status" value="1"/>
</dbReference>
<reference evidence="2 3" key="1">
    <citation type="submission" date="2018-10" db="EMBL/GenBank/DDBJ databases">
        <title>A high-quality apple genome assembly.</title>
        <authorList>
            <person name="Hu J."/>
        </authorList>
    </citation>
    <scope>NUCLEOTIDE SEQUENCE [LARGE SCALE GENOMIC DNA]</scope>
    <source>
        <strain evidence="3">cv. HFTH1</strain>
        <tissue evidence="2">Young leaf</tissue>
    </source>
</reference>
<dbReference type="InterPro" id="IPR057765">
    <property type="entry name" value="MS1-like_ubiquitin"/>
</dbReference>
<proteinExistence type="predicted"/>
<sequence length="164" mass="18890">MNNPKAKAAWYKISKFRLMKDIFYLYKYVLKGQKISNAGIFSAIPMAARIILDSKYLVKDYCSEVVPLKGMEGKSNIYCTVMLRNNSEVDDDNHKNVINNNAIILQPYECVTLKNSATIDDLKQEVERNFNEIYWGGFSCTPERCEGDRFGIWYGMLCVRIPDS</sequence>
<dbReference type="EMBL" id="RDQH01000339">
    <property type="protein sequence ID" value="RXH79118.1"/>
    <property type="molecule type" value="Genomic_DNA"/>
</dbReference>
<dbReference type="STRING" id="3750.A0A498I5V3"/>
<dbReference type="Pfam" id="PF25565">
    <property type="entry name" value="Ubiquitin_At1g33420"/>
    <property type="match status" value="1"/>
</dbReference>
<feature type="domain" description="PHD finger protein MALE STERILITY 1-like ubiquitin-like" evidence="1">
    <location>
        <begin position="72"/>
        <end position="136"/>
    </location>
</feature>
<evidence type="ECO:0000259" key="1">
    <source>
        <dbReference type="Pfam" id="PF25565"/>
    </source>
</evidence>
<name>A0A498I5V3_MALDO</name>
<dbReference type="Proteomes" id="UP000290289">
    <property type="component" value="Chromosome 13"/>
</dbReference>
<keyword evidence="3" id="KW-1185">Reference proteome</keyword>
<protein>
    <recommendedName>
        <fullName evidence="1">PHD finger protein MALE STERILITY 1-like ubiquitin-like domain-containing protein</fullName>
    </recommendedName>
</protein>
<evidence type="ECO:0000313" key="2">
    <source>
        <dbReference type="EMBL" id="RXH79118.1"/>
    </source>
</evidence>
<evidence type="ECO:0000313" key="3">
    <source>
        <dbReference type="Proteomes" id="UP000290289"/>
    </source>
</evidence>
<gene>
    <name evidence="2" type="ORF">DVH24_040265</name>
</gene>
<dbReference type="PANTHER" id="PTHR46201">
    <property type="entry name" value="PHD FINGER PROTEIN MALE MEIOCYTE DEATH 1-RELATED"/>
    <property type="match status" value="1"/>
</dbReference>
<accession>A0A498I5V3</accession>
<comment type="caution">
    <text evidence="2">The sequence shown here is derived from an EMBL/GenBank/DDBJ whole genome shotgun (WGS) entry which is preliminary data.</text>
</comment>
<organism evidence="2 3">
    <name type="scientific">Malus domestica</name>
    <name type="common">Apple</name>
    <name type="synonym">Pyrus malus</name>
    <dbReference type="NCBI Taxonomy" id="3750"/>
    <lineage>
        <taxon>Eukaryota</taxon>
        <taxon>Viridiplantae</taxon>
        <taxon>Streptophyta</taxon>
        <taxon>Embryophyta</taxon>
        <taxon>Tracheophyta</taxon>
        <taxon>Spermatophyta</taxon>
        <taxon>Magnoliopsida</taxon>
        <taxon>eudicotyledons</taxon>
        <taxon>Gunneridae</taxon>
        <taxon>Pentapetalae</taxon>
        <taxon>rosids</taxon>
        <taxon>fabids</taxon>
        <taxon>Rosales</taxon>
        <taxon>Rosaceae</taxon>
        <taxon>Amygdaloideae</taxon>
        <taxon>Maleae</taxon>
        <taxon>Malus</taxon>
    </lineage>
</organism>
<dbReference type="AlphaFoldDB" id="A0A498I5V3"/>